<feature type="chain" id="PRO_5045673492" description="NACHT-NTPase and P-loop NTPases N-terminal domain-containing protein" evidence="2">
    <location>
        <begin position="25"/>
        <end position="711"/>
    </location>
</feature>
<accession>A0ABR0ESA9</accession>
<gene>
    <name evidence="3" type="ORF">PRZ48_005283</name>
</gene>
<sequence>MAEAFAAVASGAGLVSLALQLADCAVKLKSFCDHVEKAPKKLRRIAGEIETLSLVLHQIEALRVQHGISNSDVLARCIQQCQASTHEIVTSTGAMEIMLRKYKAPGRIVVALKLPELNGLCNDLERAKSNLLLAFQMFQAGLQGSLMATMLALSNQITTLSHLHQPLLPQHACPATLGGPPLVQDTADTSQPEPMPIYKRANPNATNDHRRKYPTPQRRWQLRVRLPLGFSQTVWDISIRQSFRGWEACLQCVNIVPYDSPVFHYVARNDVVIVEKLFREGKASPYDSRVTDYGVGSLLSTSDWVSAEMYAVILSHMRPRDRNSAVETMLQEQHWVQDFEEAKGLSYLVESQDVDMADLGIMTLGLPSLPVVKQNMSNFGYYWDGHVWFDWFTELNYGPLGCTLVAQEFTKYCSDGQGVSGLLPLRSHRRGESVLHYTARRVGQLASYDIQDQESIAGWVQLFSSVMETAGGSALLYDVTHARATEDKISPFMAFLEALYSGGDAPLQQTLSIWQMLLESIGVLADEFLEKEMLLWESLCHRQALRSIFHEIELVGLYQEQSIKAWRGRYVVPIVLYSLPSPAPGSWPVSPYVPRCICWLPRLHHAESVGEDWSEDGVKCMIQLSDSWPLETPSELGGPGRVWRWAPHRWRKAGPWSWEDRIYSDDDDASRILQPRKSSLRRIHTSRWDHALGQDANNFRTAVIKRFTSQL</sequence>
<reference evidence="3 4" key="1">
    <citation type="journal article" date="2023" name="G3 (Bethesda)">
        <title>A chromosome-level genome assembly of Zasmidium syzygii isolated from banana leaves.</title>
        <authorList>
            <person name="van Westerhoven A.C."/>
            <person name="Mehrabi R."/>
            <person name="Talebi R."/>
            <person name="Steentjes M.B.F."/>
            <person name="Corcolon B."/>
            <person name="Chong P.A."/>
            <person name="Kema G.H.J."/>
            <person name="Seidl M.F."/>
        </authorList>
    </citation>
    <scope>NUCLEOTIDE SEQUENCE [LARGE SCALE GENOMIC DNA]</scope>
    <source>
        <strain evidence="3 4">P124</strain>
    </source>
</reference>
<keyword evidence="4" id="KW-1185">Reference proteome</keyword>
<dbReference type="Proteomes" id="UP001305779">
    <property type="component" value="Unassembled WGS sequence"/>
</dbReference>
<organism evidence="3 4">
    <name type="scientific">Zasmidium cellare</name>
    <name type="common">Wine cellar mold</name>
    <name type="synonym">Racodium cellare</name>
    <dbReference type="NCBI Taxonomy" id="395010"/>
    <lineage>
        <taxon>Eukaryota</taxon>
        <taxon>Fungi</taxon>
        <taxon>Dikarya</taxon>
        <taxon>Ascomycota</taxon>
        <taxon>Pezizomycotina</taxon>
        <taxon>Dothideomycetes</taxon>
        <taxon>Dothideomycetidae</taxon>
        <taxon>Mycosphaerellales</taxon>
        <taxon>Mycosphaerellaceae</taxon>
        <taxon>Zasmidium</taxon>
    </lineage>
</organism>
<feature type="signal peptide" evidence="2">
    <location>
        <begin position="1"/>
        <end position="24"/>
    </location>
</feature>
<name>A0ABR0ESA9_ZASCE</name>
<keyword evidence="2" id="KW-0732">Signal</keyword>
<comment type="caution">
    <text evidence="3">The sequence shown here is derived from an EMBL/GenBank/DDBJ whole genome shotgun (WGS) entry which is preliminary data.</text>
</comment>
<evidence type="ECO:0000313" key="4">
    <source>
        <dbReference type="Proteomes" id="UP001305779"/>
    </source>
</evidence>
<evidence type="ECO:0008006" key="5">
    <source>
        <dbReference type="Google" id="ProtNLM"/>
    </source>
</evidence>
<proteinExistence type="predicted"/>
<protein>
    <recommendedName>
        <fullName evidence="5">NACHT-NTPase and P-loop NTPases N-terminal domain-containing protein</fullName>
    </recommendedName>
</protein>
<dbReference type="EMBL" id="JAXOVC010000003">
    <property type="protein sequence ID" value="KAK4504367.1"/>
    <property type="molecule type" value="Genomic_DNA"/>
</dbReference>
<feature type="region of interest" description="Disordered" evidence="1">
    <location>
        <begin position="187"/>
        <end position="213"/>
    </location>
</feature>
<evidence type="ECO:0000256" key="2">
    <source>
        <dbReference type="SAM" id="SignalP"/>
    </source>
</evidence>
<evidence type="ECO:0000256" key="1">
    <source>
        <dbReference type="SAM" id="MobiDB-lite"/>
    </source>
</evidence>
<evidence type="ECO:0000313" key="3">
    <source>
        <dbReference type="EMBL" id="KAK4504367.1"/>
    </source>
</evidence>